<evidence type="ECO:0000313" key="2">
    <source>
        <dbReference type="Proteomes" id="UP001178507"/>
    </source>
</evidence>
<keyword evidence="2" id="KW-1185">Reference proteome</keyword>
<protein>
    <submittedName>
        <fullName evidence="1">Uncharacterized protein</fullName>
    </submittedName>
</protein>
<dbReference type="Proteomes" id="UP001178507">
    <property type="component" value="Unassembled WGS sequence"/>
</dbReference>
<gene>
    <name evidence="1" type="ORF">EVOR1521_LOCUS12549</name>
</gene>
<proteinExistence type="predicted"/>
<sequence length="119" mass="13209">MSRSQLELQSVDVTRKRRGTGKWPLISWATTIASPGRDKTKAIFQLDSYHFRQSLTHVSQRQSSSLPTVWSCPAQLKTASLLRLACREPKVNLLAEGQGVLCARCVIRATAPNLQTVGF</sequence>
<dbReference type="EMBL" id="CAUJNA010001332">
    <property type="protein sequence ID" value="CAJ1386105.1"/>
    <property type="molecule type" value="Genomic_DNA"/>
</dbReference>
<reference evidence="1" key="1">
    <citation type="submission" date="2023-08" db="EMBL/GenBank/DDBJ databases">
        <authorList>
            <person name="Chen Y."/>
            <person name="Shah S."/>
            <person name="Dougan E. K."/>
            <person name="Thang M."/>
            <person name="Chan C."/>
        </authorList>
    </citation>
    <scope>NUCLEOTIDE SEQUENCE</scope>
</reference>
<organism evidence="1 2">
    <name type="scientific">Effrenium voratum</name>
    <dbReference type="NCBI Taxonomy" id="2562239"/>
    <lineage>
        <taxon>Eukaryota</taxon>
        <taxon>Sar</taxon>
        <taxon>Alveolata</taxon>
        <taxon>Dinophyceae</taxon>
        <taxon>Suessiales</taxon>
        <taxon>Symbiodiniaceae</taxon>
        <taxon>Effrenium</taxon>
    </lineage>
</organism>
<accession>A0AA36IEE1</accession>
<comment type="caution">
    <text evidence="1">The sequence shown here is derived from an EMBL/GenBank/DDBJ whole genome shotgun (WGS) entry which is preliminary data.</text>
</comment>
<name>A0AA36IEE1_9DINO</name>
<evidence type="ECO:0000313" key="1">
    <source>
        <dbReference type="EMBL" id="CAJ1386105.1"/>
    </source>
</evidence>
<dbReference type="AlphaFoldDB" id="A0AA36IEE1"/>